<dbReference type="WBParaSite" id="Pan_g23561.t1">
    <property type="protein sequence ID" value="Pan_g23561.t1"/>
    <property type="gene ID" value="Pan_g23561"/>
</dbReference>
<accession>A0A7E4VQ80</accession>
<name>A0A7E4VQ80_PANRE</name>
<reference evidence="2" key="2">
    <citation type="submission" date="2020-10" db="UniProtKB">
        <authorList>
            <consortium name="WormBaseParasite"/>
        </authorList>
    </citation>
    <scope>IDENTIFICATION</scope>
</reference>
<proteinExistence type="predicted"/>
<protein>
    <submittedName>
        <fullName evidence="2">Arp2/3 complex 34 kDa subunit</fullName>
    </submittedName>
</protein>
<reference evidence="1" key="1">
    <citation type="journal article" date="2013" name="Genetics">
        <title>The draft genome and transcriptome of Panagrellus redivivus are shaped by the harsh demands of a free-living lifestyle.</title>
        <authorList>
            <person name="Srinivasan J."/>
            <person name="Dillman A.R."/>
            <person name="Macchietto M.G."/>
            <person name="Heikkinen L."/>
            <person name="Lakso M."/>
            <person name="Fracchia K.M."/>
            <person name="Antoshechkin I."/>
            <person name="Mortazavi A."/>
            <person name="Wong G."/>
            <person name="Sternberg P.W."/>
        </authorList>
    </citation>
    <scope>NUCLEOTIDE SEQUENCE [LARGE SCALE GENOMIC DNA]</scope>
    <source>
        <strain evidence="1">MT8872</strain>
    </source>
</reference>
<evidence type="ECO:0000313" key="2">
    <source>
        <dbReference type="WBParaSite" id="Pan_g23561.t1"/>
    </source>
</evidence>
<organism evidence="1 2">
    <name type="scientific">Panagrellus redivivus</name>
    <name type="common">Microworm</name>
    <dbReference type="NCBI Taxonomy" id="6233"/>
    <lineage>
        <taxon>Eukaryota</taxon>
        <taxon>Metazoa</taxon>
        <taxon>Ecdysozoa</taxon>
        <taxon>Nematoda</taxon>
        <taxon>Chromadorea</taxon>
        <taxon>Rhabditida</taxon>
        <taxon>Tylenchina</taxon>
        <taxon>Panagrolaimomorpha</taxon>
        <taxon>Panagrolaimoidea</taxon>
        <taxon>Panagrolaimidae</taxon>
        <taxon>Panagrellus</taxon>
    </lineage>
</organism>
<evidence type="ECO:0000313" key="1">
    <source>
        <dbReference type="Proteomes" id="UP000492821"/>
    </source>
</evidence>
<sequence>MLFEEIYDDDNGNKTLIVNFPSLVMNPHVRVRLTRDFRMPESSLHSSPGAEFADTSATMKHLTAYVNDKS</sequence>
<dbReference type="AlphaFoldDB" id="A0A7E4VQ80"/>
<dbReference type="Proteomes" id="UP000492821">
    <property type="component" value="Unassembled WGS sequence"/>
</dbReference>
<keyword evidence="1" id="KW-1185">Reference proteome</keyword>